<accession>A0A6J4P760</accession>
<dbReference type="AlphaFoldDB" id="A0A6J4P760"/>
<sequence length="30" mass="3228">MNTYGGAMMTMTGLSSRVSLRIVDRPTPAL</sequence>
<name>A0A6J4P760_9ACTN</name>
<dbReference type="EMBL" id="CADCUN010000271">
    <property type="protein sequence ID" value="CAA9407724.1"/>
    <property type="molecule type" value="Genomic_DNA"/>
</dbReference>
<reference evidence="1" key="1">
    <citation type="submission" date="2020-02" db="EMBL/GenBank/DDBJ databases">
        <authorList>
            <person name="Meier V. D."/>
        </authorList>
    </citation>
    <scope>NUCLEOTIDE SEQUENCE</scope>
    <source>
        <strain evidence="1">AVDCRST_MAG60</strain>
    </source>
</reference>
<protein>
    <submittedName>
        <fullName evidence="1">Uncharacterized protein</fullName>
    </submittedName>
</protein>
<proteinExistence type="predicted"/>
<evidence type="ECO:0000313" key="1">
    <source>
        <dbReference type="EMBL" id="CAA9407724.1"/>
    </source>
</evidence>
<gene>
    <name evidence="1" type="ORF">AVDCRST_MAG60-2474</name>
</gene>
<organism evidence="1">
    <name type="scientific">uncultured Nocardioides sp</name>
    <dbReference type="NCBI Taxonomy" id="198441"/>
    <lineage>
        <taxon>Bacteria</taxon>
        <taxon>Bacillati</taxon>
        <taxon>Actinomycetota</taxon>
        <taxon>Actinomycetes</taxon>
        <taxon>Propionibacteriales</taxon>
        <taxon>Nocardioidaceae</taxon>
        <taxon>Nocardioides</taxon>
        <taxon>environmental samples</taxon>
    </lineage>
</organism>